<comment type="cofactor">
    <cofactor evidence="1 12">
        <name>heme</name>
        <dbReference type="ChEBI" id="CHEBI:30413"/>
    </cofactor>
</comment>
<dbReference type="PRINTS" id="PR00465">
    <property type="entry name" value="EP450IV"/>
</dbReference>
<dbReference type="GO" id="GO:0016020">
    <property type="term" value="C:membrane"/>
    <property type="evidence" value="ECO:0007669"/>
    <property type="project" value="UniProtKB-SubCell"/>
</dbReference>
<dbReference type="GO" id="GO:0016705">
    <property type="term" value="F:oxidoreductase activity, acting on paired donors, with incorporation or reduction of molecular oxygen"/>
    <property type="evidence" value="ECO:0007669"/>
    <property type="project" value="InterPro"/>
</dbReference>
<feature type="transmembrane region" description="Helical" evidence="13">
    <location>
        <begin position="12"/>
        <end position="29"/>
    </location>
</feature>
<evidence type="ECO:0000256" key="9">
    <source>
        <dbReference type="ARBA" id="ARBA00023004"/>
    </source>
</evidence>
<keyword evidence="15" id="KW-1185">Reference proteome</keyword>
<evidence type="ECO:0000256" key="8">
    <source>
        <dbReference type="ARBA" id="ARBA00023002"/>
    </source>
</evidence>
<keyword evidence="5 13" id="KW-0812">Transmembrane</keyword>
<dbReference type="GO" id="GO:0004497">
    <property type="term" value="F:monooxygenase activity"/>
    <property type="evidence" value="ECO:0007669"/>
    <property type="project" value="UniProtKB-KW"/>
</dbReference>
<comment type="similarity">
    <text evidence="3">Belongs to the cytochrome P450 family.</text>
</comment>
<evidence type="ECO:0000256" key="6">
    <source>
        <dbReference type="ARBA" id="ARBA00022723"/>
    </source>
</evidence>
<keyword evidence="7 13" id="KW-1133">Transmembrane helix</keyword>
<dbReference type="Pfam" id="PF00067">
    <property type="entry name" value="p450"/>
    <property type="match status" value="1"/>
</dbReference>
<proteinExistence type="inferred from homology"/>
<evidence type="ECO:0000313" key="15">
    <source>
        <dbReference type="Proteomes" id="UP000623687"/>
    </source>
</evidence>
<evidence type="ECO:0000256" key="2">
    <source>
        <dbReference type="ARBA" id="ARBA00004370"/>
    </source>
</evidence>
<dbReference type="RefSeq" id="XP_036634519.1">
    <property type="nucleotide sequence ID" value="XM_036773046.1"/>
</dbReference>
<dbReference type="VEuPathDB" id="FungiDB:PC9H_003453"/>
<dbReference type="AlphaFoldDB" id="A0A8H7A5W8"/>
<keyword evidence="4 12" id="KW-0349">Heme</keyword>
<keyword evidence="6 12" id="KW-0479">Metal-binding</keyword>
<keyword evidence="9 12" id="KW-0408">Iron</keyword>
<dbReference type="SUPFAM" id="SSF48264">
    <property type="entry name" value="Cytochrome P450"/>
    <property type="match status" value="1"/>
</dbReference>
<comment type="subcellular location">
    <subcellularLocation>
        <location evidence="2">Membrane</location>
    </subcellularLocation>
</comment>
<evidence type="ECO:0000256" key="5">
    <source>
        <dbReference type="ARBA" id="ARBA00022692"/>
    </source>
</evidence>
<dbReference type="Gene3D" id="1.10.630.10">
    <property type="entry name" value="Cytochrome P450"/>
    <property type="match status" value="1"/>
</dbReference>
<protein>
    <recommendedName>
        <fullName evidence="16">Cytochrome P450</fullName>
    </recommendedName>
</protein>
<keyword evidence="8" id="KW-0560">Oxidoreductase</keyword>
<evidence type="ECO:0008006" key="16">
    <source>
        <dbReference type="Google" id="ProtNLM"/>
    </source>
</evidence>
<evidence type="ECO:0000313" key="14">
    <source>
        <dbReference type="EMBL" id="KAF7436620.1"/>
    </source>
</evidence>
<dbReference type="GO" id="GO:0020037">
    <property type="term" value="F:heme binding"/>
    <property type="evidence" value="ECO:0007669"/>
    <property type="project" value="InterPro"/>
</dbReference>
<dbReference type="CDD" id="cd11041">
    <property type="entry name" value="CYP503A1-like"/>
    <property type="match status" value="1"/>
</dbReference>
<dbReference type="Proteomes" id="UP000623687">
    <property type="component" value="Unassembled WGS sequence"/>
</dbReference>
<sequence>MPNHHGADEQSSFLFINACIVIAVSAFIYRRSRQIDVELAAIPTIGWSSPPLSYITAIIYTLDANRLIQEGYDKYPEGVYKIAGLTGWNIFVRDKRLIEEMRMHSNNELSLGDAATDLVITPHTFSFDSDALHSTYKRELVEMRLTRTLSDLVPLVHEEITQYFAAQESLLGDNKEWATFSPLNLSADITTLVWSRVLGGPSLSRNKEFIASFRSLLRMALSMSLLAWCLPRMLVRLILRMLFRLKIYVHLKSLLDGKDVSESRSSPEGQTICSWMLLDEFKPSSMDICETMEVLALSGVSSLTSVFAGILHHLAKHREYNDFLREEVRKITRLDGWSRNAIEEMSFVDSFVRESMRRENIRSASMMRKVVKPFTFSNGLRIPVGTIISVPSRSVHMDPERYSRPNDFEGFRFVTYEENLPTTSVQHMLISTNSDFFVWGHGREACPGRFFAATILKLLVAHIVSHYDVQLPKGKEQERKPRWIEGNRVPDFRSKIMLRKRQRHQ</sequence>
<evidence type="ECO:0000256" key="12">
    <source>
        <dbReference type="PIRSR" id="PIRSR602403-1"/>
    </source>
</evidence>
<evidence type="ECO:0000256" key="7">
    <source>
        <dbReference type="ARBA" id="ARBA00022989"/>
    </source>
</evidence>
<dbReference type="GeneID" id="59373271"/>
<comment type="caution">
    <text evidence="14">The sequence shown here is derived from an EMBL/GenBank/DDBJ whole genome shotgun (WGS) entry which is preliminary data.</text>
</comment>
<evidence type="ECO:0000256" key="10">
    <source>
        <dbReference type="ARBA" id="ARBA00023033"/>
    </source>
</evidence>
<dbReference type="InterPro" id="IPR001128">
    <property type="entry name" value="Cyt_P450"/>
</dbReference>
<keyword evidence="11 13" id="KW-0472">Membrane</keyword>
<dbReference type="OrthoDB" id="3248974at2759"/>
<gene>
    <name evidence="14" type="ORF">PC9H_003453</name>
</gene>
<dbReference type="PANTHER" id="PTHR46206:SF5">
    <property type="entry name" value="P450, PUTATIVE (EUROFUNG)-RELATED"/>
    <property type="match status" value="1"/>
</dbReference>
<keyword evidence="10" id="KW-0503">Monooxygenase</keyword>
<name>A0A8H7A5W8_PLEOS</name>
<organism evidence="14 15">
    <name type="scientific">Pleurotus ostreatus</name>
    <name type="common">Oyster mushroom</name>
    <name type="synonym">White-rot fungus</name>
    <dbReference type="NCBI Taxonomy" id="5322"/>
    <lineage>
        <taxon>Eukaryota</taxon>
        <taxon>Fungi</taxon>
        <taxon>Dikarya</taxon>
        <taxon>Basidiomycota</taxon>
        <taxon>Agaricomycotina</taxon>
        <taxon>Agaricomycetes</taxon>
        <taxon>Agaricomycetidae</taxon>
        <taxon>Agaricales</taxon>
        <taxon>Pleurotineae</taxon>
        <taxon>Pleurotaceae</taxon>
        <taxon>Pleurotus</taxon>
    </lineage>
</organism>
<evidence type="ECO:0000256" key="4">
    <source>
        <dbReference type="ARBA" id="ARBA00022617"/>
    </source>
</evidence>
<dbReference type="EMBL" id="JACETU010000002">
    <property type="protein sequence ID" value="KAF7436620.1"/>
    <property type="molecule type" value="Genomic_DNA"/>
</dbReference>
<reference evidence="14" key="1">
    <citation type="submission" date="2019-07" db="EMBL/GenBank/DDBJ databases">
        <authorList>
            <person name="Palmer J.M."/>
        </authorList>
    </citation>
    <scope>NUCLEOTIDE SEQUENCE</scope>
    <source>
        <strain evidence="14">PC9</strain>
    </source>
</reference>
<accession>A0A8H7A5W8</accession>
<dbReference type="InterPro" id="IPR002403">
    <property type="entry name" value="Cyt_P450_E_grp-IV"/>
</dbReference>
<evidence type="ECO:0000256" key="3">
    <source>
        <dbReference type="ARBA" id="ARBA00010617"/>
    </source>
</evidence>
<evidence type="ECO:0000256" key="13">
    <source>
        <dbReference type="SAM" id="Phobius"/>
    </source>
</evidence>
<dbReference type="GO" id="GO:0005506">
    <property type="term" value="F:iron ion binding"/>
    <property type="evidence" value="ECO:0007669"/>
    <property type="project" value="InterPro"/>
</dbReference>
<evidence type="ECO:0000256" key="1">
    <source>
        <dbReference type="ARBA" id="ARBA00001971"/>
    </source>
</evidence>
<dbReference type="PANTHER" id="PTHR46206">
    <property type="entry name" value="CYTOCHROME P450"/>
    <property type="match status" value="1"/>
</dbReference>
<evidence type="ECO:0000256" key="11">
    <source>
        <dbReference type="ARBA" id="ARBA00023136"/>
    </source>
</evidence>
<dbReference type="InterPro" id="IPR036396">
    <property type="entry name" value="Cyt_P450_sf"/>
</dbReference>
<feature type="binding site" description="axial binding residue" evidence="12">
    <location>
        <position position="446"/>
    </location>
    <ligand>
        <name>heme</name>
        <dbReference type="ChEBI" id="CHEBI:30413"/>
    </ligand>
    <ligandPart>
        <name>Fe</name>
        <dbReference type="ChEBI" id="CHEBI:18248"/>
    </ligandPart>
</feature>
<feature type="transmembrane region" description="Helical" evidence="13">
    <location>
        <begin position="215"/>
        <end position="235"/>
    </location>
</feature>